<feature type="compositionally biased region" description="Basic and acidic residues" evidence="1">
    <location>
        <begin position="30"/>
        <end position="48"/>
    </location>
</feature>
<dbReference type="AlphaFoldDB" id="A0A1M2V881"/>
<feature type="compositionally biased region" description="Basic and acidic residues" evidence="1">
    <location>
        <begin position="63"/>
        <end position="72"/>
    </location>
</feature>
<evidence type="ECO:0000313" key="3">
    <source>
        <dbReference type="Proteomes" id="UP000184267"/>
    </source>
</evidence>
<reference evidence="2 3" key="1">
    <citation type="submission" date="2016-10" db="EMBL/GenBank/DDBJ databases">
        <title>Genome sequence of the basidiomycete white-rot fungus Trametes pubescens.</title>
        <authorList>
            <person name="Makela M.R."/>
            <person name="Granchi Z."/>
            <person name="Peng M."/>
            <person name="De Vries R.P."/>
            <person name="Grigoriev I."/>
            <person name="Riley R."/>
            <person name="Hilden K."/>
        </authorList>
    </citation>
    <scope>NUCLEOTIDE SEQUENCE [LARGE SCALE GENOMIC DNA]</scope>
    <source>
        <strain evidence="2 3">FBCC735</strain>
    </source>
</reference>
<protein>
    <submittedName>
        <fullName evidence="2">Uncharacterized protein</fullName>
    </submittedName>
</protein>
<dbReference type="Proteomes" id="UP000184267">
    <property type="component" value="Unassembled WGS sequence"/>
</dbReference>
<sequence>MGKGVSGTTPSSSTLEDEEGEGADAARTALFRDDDKEGEVRELAEPRGRRCSRVRVAPSSSPSKDEGADAERLALFTGDDESGSRR</sequence>
<feature type="region of interest" description="Disordered" evidence="1">
    <location>
        <begin position="1"/>
        <end position="86"/>
    </location>
</feature>
<gene>
    <name evidence="2" type="ORF">TRAPUB_5541</name>
</gene>
<accession>A0A1M2V881</accession>
<feature type="compositionally biased region" description="Polar residues" evidence="1">
    <location>
        <begin position="1"/>
        <end position="14"/>
    </location>
</feature>
<dbReference type="EMBL" id="MNAD01001598">
    <property type="protein sequence ID" value="OJT03811.1"/>
    <property type="molecule type" value="Genomic_DNA"/>
</dbReference>
<evidence type="ECO:0000256" key="1">
    <source>
        <dbReference type="SAM" id="MobiDB-lite"/>
    </source>
</evidence>
<evidence type="ECO:0000313" key="2">
    <source>
        <dbReference type="EMBL" id="OJT03811.1"/>
    </source>
</evidence>
<name>A0A1M2V881_TRAPU</name>
<organism evidence="2 3">
    <name type="scientific">Trametes pubescens</name>
    <name type="common">White-rot fungus</name>
    <dbReference type="NCBI Taxonomy" id="154538"/>
    <lineage>
        <taxon>Eukaryota</taxon>
        <taxon>Fungi</taxon>
        <taxon>Dikarya</taxon>
        <taxon>Basidiomycota</taxon>
        <taxon>Agaricomycotina</taxon>
        <taxon>Agaricomycetes</taxon>
        <taxon>Polyporales</taxon>
        <taxon>Polyporaceae</taxon>
        <taxon>Trametes</taxon>
    </lineage>
</organism>
<comment type="caution">
    <text evidence="2">The sequence shown here is derived from an EMBL/GenBank/DDBJ whole genome shotgun (WGS) entry which is preliminary data.</text>
</comment>
<proteinExistence type="predicted"/>
<keyword evidence="3" id="KW-1185">Reference proteome</keyword>